<evidence type="ECO:0000313" key="1">
    <source>
        <dbReference type="EMBL" id="NWR60832.1"/>
    </source>
</evidence>
<gene>
    <name evidence="1" type="primary">Ighv366</name>
    <name evidence="1" type="ORF">BUCABY_R15292</name>
</gene>
<name>A0A7K4YPA6_BUCAB</name>
<feature type="non-terminal residue" evidence="1">
    <location>
        <position position="1"/>
    </location>
</feature>
<accession>A0A7K4YPA6</accession>
<protein>
    <submittedName>
        <fullName evidence="1">HV366 protein</fullName>
    </submittedName>
</protein>
<comment type="caution">
    <text evidence="1">The sequence shown here is derived from an EMBL/GenBank/DDBJ whole genome shotgun (WGS) entry which is preliminary data.</text>
</comment>
<dbReference type="InterPro" id="IPR013783">
    <property type="entry name" value="Ig-like_fold"/>
</dbReference>
<dbReference type="AlphaFoldDB" id="A0A7K4YPA6"/>
<evidence type="ECO:0000313" key="2">
    <source>
        <dbReference type="Proteomes" id="UP000551127"/>
    </source>
</evidence>
<dbReference type="Gene3D" id="2.60.40.10">
    <property type="entry name" value="Immunoglobulins"/>
    <property type="match status" value="1"/>
</dbReference>
<feature type="non-terminal residue" evidence="1">
    <location>
        <position position="68"/>
    </location>
</feature>
<dbReference type="InterPro" id="IPR036179">
    <property type="entry name" value="Ig-like_dom_sf"/>
</dbReference>
<reference evidence="1 2" key="1">
    <citation type="submission" date="2019-09" db="EMBL/GenBank/DDBJ databases">
        <title>Bird 10,000 Genomes (B10K) Project - Family phase.</title>
        <authorList>
            <person name="Zhang G."/>
        </authorList>
    </citation>
    <scope>NUCLEOTIDE SEQUENCE [LARGE SCALE GENOMIC DNA]</scope>
    <source>
        <strain evidence="1">B10K-DU-012-80</strain>
    </source>
</reference>
<dbReference type="OrthoDB" id="8865476at2759"/>
<dbReference type="Proteomes" id="UP000551127">
    <property type="component" value="Unassembled WGS sequence"/>
</dbReference>
<organism evidence="1 2">
    <name type="scientific">Bucorvus abyssinicus</name>
    <name type="common">Northern ground-hornbill</name>
    <name type="synonym">Abyssinian ground-hornbill</name>
    <dbReference type="NCBI Taxonomy" id="153643"/>
    <lineage>
        <taxon>Eukaryota</taxon>
        <taxon>Metazoa</taxon>
        <taxon>Chordata</taxon>
        <taxon>Craniata</taxon>
        <taxon>Vertebrata</taxon>
        <taxon>Euteleostomi</taxon>
        <taxon>Archelosauria</taxon>
        <taxon>Archosauria</taxon>
        <taxon>Dinosauria</taxon>
        <taxon>Saurischia</taxon>
        <taxon>Theropoda</taxon>
        <taxon>Coelurosauria</taxon>
        <taxon>Aves</taxon>
        <taxon>Neognathae</taxon>
        <taxon>Neoaves</taxon>
        <taxon>Telluraves</taxon>
        <taxon>Coraciimorphae</taxon>
        <taxon>Bucerotiformes</taxon>
        <taxon>Bucorvidae</taxon>
        <taxon>Bucorvus</taxon>
    </lineage>
</organism>
<dbReference type="InterPro" id="IPR050199">
    <property type="entry name" value="IgHV"/>
</dbReference>
<dbReference type="EMBL" id="VYZL01002931">
    <property type="protein sequence ID" value="NWR60832.1"/>
    <property type="molecule type" value="Genomic_DNA"/>
</dbReference>
<dbReference type="SUPFAM" id="SSF48726">
    <property type="entry name" value="Immunoglobulin"/>
    <property type="match status" value="1"/>
</dbReference>
<keyword evidence="2" id="KW-1185">Reference proteome</keyword>
<proteinExistence type="predicted"/>
<sequence length="68" mass="7244">SFLLLPRADGVCGAGGSLRLICKGSGFTFSSTYMSWVRQAPGKGLDFVAQISSYGSTFYAHSVKGRFT</sequence>
<dbReference type="PANTHER" id="PTHR23266">
    <property type="entry name" value="IMMUNOGLOBULIN HEAVY CHAIN"/>
    <property type="match status" value="1"/>
</dbReference>